<dbReference type="InterPro" id="IPR002594">
    <property type="entry name" value="GH12"/>
</dbReference>
<protein>
    <submittedName>
        <fullName evidence="7">Concanavalin A-like lectin/glucanase domain-containing protein</fullName>
    </submittedName>
</protein>
<feature type="domain" description="PIPK" evidence="6">
    <location>
        <begin position="230"/>
        <end position="619"/>
    </location>
</feature>
<name>A0A8K0TMU2_9PEZI</name>
<keyword evidence="3" id="KW-0119">Carbohydrate metabolism</keyword>
<dbReference type="GO" id="GO:0000272">
    <property type="term" value="P:polysaccharide catabolic process"/>
    <property type="evidence" value="ECO:0007669"/>
    <property type="project" value="UniProtKB-KW"/>
</dbReference>
<dbReference type="GO" id="GO:0005524">
    <property type="term" value="F:ATP binding"/>
    <property type="evidence" value="ECO:0007669"/>
    <property type="project" value="UniProtKB-UniRule"/>
</dbReference>
<dbReference type="PANTHER" id="PTHR34002:SF9">
    <property type="entry name" value="XYLOGLUCAN-SPECIFIC ENDO-BETA-1,4-GLUCANASE A"/>
    <property type="match status" value="1"/>
</dbReference>
<evidence type="ECO:0000313" key="7">
    <source>
        <dbReference type="EMBL" id="KAH7368388.1"/>
    </source>
</evidence>
<accession>A0A8K0TMU2</accession>
<evidence type="ECO:0000256" key="1">
    <source>
        <dbReference type="ARBA" id="ARBA00005519"/>
    </source>
</evidence>
<keyword evidence="2" id="KW-0808">Transferase</keyword>
<evidence type="ECO:0000256" key="5">
    <source>
        <dbReference type="SAM" id="SignalP"/>
    </source>
</evidence>
<dbReference type="Gene3D" id="2.60.120.180">
    <property type="match status" value="1"/>
</dbReference>
<feature type="signal peptide" evidence="5">
    <location>
        <begin position="1"/>
        <end position="15"/>
    </location>
</feature>
<dbReference type="GO" id="GO:0052742">
    <property type="term" value="F:phosphatidylinositol kinase activity"/>
    <property type="evidence" value="ECO:0007669"/>
    <property type="project" value="InterPro"/>
</dbReference>
<comment type="similarity">
    <text evidence="1 3">Belongs to the glycosyl hydrolase 12 (cellulase H) family.</text>
</comment>
<dbReference type="Gene3D" id="3.30.800.10">
    <property type="entry name" value="Phosphatidylinositol Phosphate Kinase II Beta"/>
    <property type="match status" value="1"/>
</dbReference>
<proteinExistence type="inferred from homology"/>
<keyword evidence="3" id="KW-0378">Hydrolase</keyword>
<keyword evidence="2" id="KW-0547">Nucleotide-binding</keyword>
<dbReference type="PROSITE" id="PS51455">
    <property type="entry name" value="PIPK"/>
    <property type="match status" value="1"/>
</dbReference>
<dbReference type="InterPro" id="IPR027484">
    <property type="entry name" value="PInositol-4-P-5-kinase_N"/>
</dbReference>
<evidence type="ECO:0000256" key="4">
    <source>
        <dbReference type="SAM" id="MobiDB-lite"/>
    </source>
</evidence>
<feature type="compositionally biased region" description="Polar residues" evidence="4">
    <location>
        <begin position="321"/>
        <end position="341"/>
    </location>
</feature>
<dbReference type="InterPro" id="IPR013319">
    <property type="entry name" value="GH11/12"/>
</dbReference>
<dbReference type="SUPFAM" id="SSF56104">
    <property type="entry name" value="SAICAR synthase-like"/>
    <property type="match status" value="1"/>
</dbReference>
<keyword evidence="2" id="KW-0067">ATP-binding</keyword>
<evidence type="ECO:0000313" key="8">
    <source>
        <dbReference type="Proteomes" id="UP000813385"/>
    </source>
</evidence>
<dbReference type="AlphaFoldDB" id="A0A8K0TMU2"/>
<dbReference type="SUPFAM" id="SSF49899">
    <property type="entry name" value="Concanavalin A-like lectins/glucanases"/>
    <property type="match status" value="1"/>
</dbReference>
<keyword evidence="3" id="KW-0326">Glycosidase</keyword>
<dbReference type="InterPro" id="IPR002498">
    <property type="entry name" value="PInositol-4-P-4/5-kinase_core"/>
</dbReference>
<evidence type="ECO:0000256" key="2">
    <source>
        <dbReference type="PROSITE-ProRule" id="PRU00781"/>
    </source>
</evidence>
<dbReference type="Proteomes" id="UP000813385">
    <property type="component" value="Unassembled WGS sequence"/>
</dbReference>
<comment type="caution">
    <text evidence="7">The sequence shown here is derived from an EMBL/GenBank/DDBJ whole genome shotgun (WGS) entry which is preliminary data.</text>
</comment>
<dbReference type="InterPro" id="IPR027483">
    <property type="entry name" value="PInositol-4-P-4/5-kinase_C_sf"/>
</dbReference>
<dbReference type="EMBL" id="JAGPXD010000002">
    <property type="protein sequence ID" value="KAH7368388.1"/>
    <property type="molecule type" value="Genomic_DNA"/>
</dbReference>
<sequence length="622" mass="69164">MKFSSVLAVLPFALAGPVEKRQQFCDQWGLIETGAYTLYNNLWGRDAADSGEQCTTLISSSGNRISWSAAWTWIGDRFSVKSYPNAVYTTESVPLSSISSIPTSWSWSYTGSGIIANVAYDIFTASTADGAPEYEIMIWLGSLGGAGPISSTGSTIATPNIGGVSWNLYTGSHSQMTVFSFVAPSNIGSFSGDLTDFTDYLRANQGLSGDQIVQTIGAGTEPFIGENAVFTTESYTLFPSSTKHQFVKMQIRARFISSSIISAISSDDDPAKNGSRLRRILRIVLAFFAFFKLSLARYRPQDFKDLRKNVWHLDEDEYTASFSPNAPQSNDADENAPNTSHGKGKEVQLKPAGDLGYSGSTFFTTTNAKYLIKSLPRRFEHQFFTHDLLEPYIDRMKADPRSLLVRIADMVYTPRASLGGIIGTAPTHHIIMENLLYGKDDGREGDWGGMKWETYDLKPSNYFFPERDIAEGRLAPDSVIDKLVDDFPDRVKVKPEDKKRLLEILEADTRLLADNNAIDYSLFLVRYPGPNARDAAHAAVPAVKSKADPWRTGIDDVEGKWTYRVVVLDFFWARHKFRAKLMTGLVKTFNKMAHKGPMSITANPNEYRDRFLSMVKTLVAES</sequence>
<keyword evidence="8" id="KW-1185">Reference proteome</keyword>
<feature type="chain" id="PRO_5035423458" evidence="5">
    <location>
        <begin position="16"/>
        <end position="622"/>
    </location>
</feature>
<dbReference type="OrthoDB" id="70770at2759"/>
<dbReference type="Pfam" id="PF01504">
    <property type="entry name" value="PIP5K"/>
    <property type="match status" value="1"/>
</dbReference>
<feature type="region of interest" description="Disordered" evidence="4">
    <location>
        <begin position="321"/>
        <end position="352"/>
    </location>
</feature>
<dbReference type="Gene3D" id="3.30.810.10">
    <property type="entry name" value="2-Layer Sandwich"/>
    <property type="match status" value="1"/>
</dbReference>
<evidence type="ECO:0000256" key="3">
    <source>
        <dbReference type="RuleBase" id="RU361163"/>
    </source>
</evidence>
<dbReference type="PANTHER" id="PTHR34002">
    <property type="entry name" value="BLR1656 PROTEIN"/>
    <property type="match status" value="1"/>
</dbReference>
<evidence type="ECO:0000259" key="6">
    <source>
        <dbReference type="PROSITE" id="PS51455"/>
    </source>
</evidence>
<keyword evidence="2" id="KW-0418">Kinase</keyword>
<dbReference type="InterPro" id="IPR013320">
    <property type="entry name" value="ConA-like_dom_sf"/>
</dbReference>
<dbReference type="SMART" id="SM00330">
    <property type="entry name" value="PIPKc"/>
    <property type="match status" value="1"/>
</dbReference>
<organism evidence="7 8">
    <name type="scientific">Plectosphaerella cucumerina</name>
    <dbReference type="NCBI Taxonomy" id="40658"/>
    <lineage>
        <taxon>Eukaryota</taxon>
        <taxon>Fungi</taxon>
        <taxon>Dikarya</taxon>
        <taxon>Ascomycota</taxon>
        <taxon>Pezizomycotina</taxon>
        <taxon>Sordariomycetes</taxon>
        <taxon>Hypocreomycetidae</taxon>
        <taxon>Glomerellales</taxon>
        <taxon>Plectosphaerellaceae</taxon>
        <taxon>Plectosphaerella</taxon>
    </lineage>
</organism>
<keyword evidence="3" id="KW-0624">Polysaccharide degradation</keyword>
<reference evidence="7" key="1">
    <citation type="journal article" date="2021" name="Nat. Commun.">
        <title>Genetic determinants of endophytism in the Arabidopsis root mycobiome.</title>
        <authorList>
            <person name="Mesny F."/>
            <person name="Miyauchi S."/>
            <person name="Thiergart T."/>
            <person name="Pickel B."/>
            <person name="Atanasova L."/>
            <person name="Karlsson M."/>
            <person name="Huettel B."/>
            <person name="Barry K.W."/>
            <person name="Haridas S."/>
            <person name="Chen C."/>
            <person name="Bauer D."/>
            <person name="Andreopoulos W."/>
            <person name="Pangilinan J."/>
            <person name="LaButti K."/>
            <person name="Riley R."/>
            <person name="Lipzen A."/>
            <person name="Clum A."/>
            <person name="Drula E."/>
            <person name="Henrissat B."/>
            <person name="Kohler A."/>
            <person name="Grigoriev I.V."/>
            <person name="Martin F.M."/>
            <person name="Hacquard S."/>
        </authorList>
    </citation>
    <scope>NUCLEOTIDE SEQUENCE</scope>
    <source>
        <strain evidence="7">MPI-CAGE-AT-0016</strain>
    </source>
</reference>
<gene>
    <name evidence="7" type="ORF">B0T11DRAFT_296053</name>
</gene>
<dbReference type="Pfam" id="PF01670">
    <property type="entry name" value="Glyco_hydro_12"/>
    <property type="match status" value="1"/>
</dbReference>
<dbReference type="GO" id="GO:0046488">
    <property type="term" value="P:phosphatidylinositol metabolic process"/>
    <property type="evidence" value="ECO:0007669"/>
    <property type="project" value="UniProtKB-UniRule"/>
</dbReference>
<dbReference type="GO" id="GO:0008810">
    <property type="term" value="F:cellulase activity"/>
    <property type="evidence" value="ECO:0007669"/>
    <property type="project" value="InterPro"/>
</dbReference>
<keyword evidence="5" id="KW-0732">Signal</keyword>